<accession>A0A1J4JMV9</accession>
<evidence type="ECO:0008006" key="3">
    <source>
        <dbReference type="Google" id="ProtNLM"/>
    </source>
</evidence>
<reference evidence="1" key="1">
    <citation type="submission" date="2016-10" db="EMBL/GenBank/DDBJ databases">
        <authorList>
            <person name="Benchimol M."/>
            <person name="Almeida L.G."/>
            <person name="Vasconcelos A.T."/>
            <person name="Perreira-Neves A."/>
            <person name="Rosa I.A."/>
            <person name="Tasca T."/>
            <person name="Bogo M.R."/>
            <person name="de Souza W."/>
        </authorList>
    </citation>
    <scope>NUCLEOTIDE SEQUENCE [LARGE SCALE GENOMIC DNA]</scope>
    <source>
        <strain evidence="1">K</strain>
    </source>
</reference>
<evidence type="ECO:0000313" key="1">
    <source>
        <dbReference type="EMBL" id="OHT00457.1"/>
    </source>
</evidence>
<dbReference type="EMBL" id="MLAK01000954">
    <property type="protein sequence ID" value="OHT00457.1"/>
    <property type="molecule type" value="Genomic_DNA"/>
</dbReference>
<dbReference type="VEuPathDB" id="TrichDB:TRFO_32864"/>
<name>A0A1J4JMV9_9EUKA</name>
<dbReference type="RefSeq" id="XP_068353593.1">
    <property type="nucleotide sequence ID" value="XM_068508734.1"/>
</dbReference>
<gene>
    <name evidence="1" type="ORF">TRFO_32864</name>
</gene>
<organism evidence="1 2">
    <name type="scientific">Tritrichomonas foetus</name>
    <dbReference type="NCBI Taxonomy" id="1144522"/>
    <lineage>
        <taxon>Eukaryota</taxon>
        <taxon>Metamonada</taxon>
        <taxon>Parabasalia</taxon>
        <taxon>Tritrichomonadida</taxon>
        <taxon>Tritrichomonadidae</taxon>
        <taxon>Tritrichomonas</taxon>
    </lineage>
</organism>
<evidence type="ECO:0000313" key="2">
    <source>
        <dbReference type="Proteomes" id="UP000179807"/>
    </source>
</evidence>
<dbReference type="Proteomes" id="UP000179807">
    <property type="component" value="Unassembled WGS sequence"/>
</dbReference>
<dbReference type="OrthoDB" id="2423195at2759"/>
<sequence>MGDLFKQKRDIIRSILLEEEFKNKLLAQKAADFILNINRNLEHHREIINSINIEQFYNLNLIRTNAFYHEAFLILISEEMNTSDLLEFFRMPKVYLSSLITSNDILNCNLNVFIQKYLSFIRKKIKDPIEKYYFLSNQKILENDWRVYLESNFEEKDKLLTSNFGNIIKIINEYEIVYSLKTVSDIFVNHLDYFCETDDSKLIQNSFSKMIFPMKLMDEMKNIQVSNQSFFDFCQNTKVEDAIFIQEYPIQLVKLAGGCPIFFAKGLEMLFKDFSEWISDPSQMNISVDPISLIVKVISDDKLINDLLSDVYLKVSLSEKDEALKDFLHISTIIKYSESKLNNGLSGYFSYGIGQYIIAFNNGIYADESKFLNLFKNFLNHKNSINSIINGFTNNENQHFYIADIKIAYYTQMFSLAWRISHKNRIWLAMNYDFDNIVFIYSAINLASLKLNMSIEDNSQNSKSLEKKFVKFYQRCEELLAEIDILYKYNYFNDETDENSELILTYFSVDDIKTIKKDIQKYRSIRELIEKSLSLHNKLDFNTAQSSNDRDSLSFLSKDHLCQLFFSTKEIFNSIMETINTPDIQYPNNEDNFHTFLNRCEKIFNSINITQSFNDVIPEFESIMWELSDNTKKLFESINKSLINPIEITPKANNDQNTLLQKLTGLTILLLINPPDYIVPMPNQFLMCSLEVSTTRIKIFFDYFIYVNNHRENCHNPIKFVLIDPQHLSHENYQLLQERMKHISYLPTRSARLVILTTTSSVLHKSNNEDIIQTFHNLFKEYYITKFSEYCEYGGFAKSLFFRANEYHEFNPLRIPSYFIYTQQPRTGKTQFIMKYIFNNYDKHTYHKILIEANISLSDLIDKLNYTLHVHCGEEYKRCIHFSIEGEINSTFCFYIMQLLLFHNLNDGTSLPFIVKPNMVFFFEFGANKHYNKENFMKKLFPIGQFMMDLQIDTISNADLFSLSEYVVRTNVDCSVDASAGISHSEIHKLDIQNNRISGNAMRNIIANMDAQTKIKKISNFDGTRGFRRKQSLIDAAAIIKIYNSNFATEKDIGDFVKSADETRFSILKEDFYRYIDELVRNPKEIFYTIAELISKPNLIFSIYETKIFPNNYVFPDKNHVPISQVCDVACFISRHKYTFLRFNKLNRVKALPLLLNSLFYTALINCGIPLSLNNQFTENRLEIIEKIHDNPKIITLLTSHPDENYNFYTSFIGQKNKSEAFQPQIIKEQKIFNVINEIDEPKLLERLLTVFPFSQTYDQLLKQTMKYKWLNSAEKDYSEEYITNFILKKHMNEKSKYSTKEDFIKEKINNDQLQLLDVDKIKKSLKKKFSKIFKNDEKYSYYKKHYIKKANRHIKKFIDELFKSAKVYSDSIDTLSQLMINNLNAFINNITNYVDEIYNILKPGSNNEADLYSSIETLLKEIVKKLIHLIKHRKNKICTKEVNFKKVLEYCNDWVMYSNFDELQNVMDDMKDENFKDKYNFNTVYNCIYRKVVNESMIPGYSITTHNINRLLHIKYRIDSNLPIILMGETGTGKTYTINFISQLLSSEDKAMNSGSSKIFSLTCDGGTTSRIIFDFVT</sequence>
<proteinExistence type="predicted"/>
<comment type="caution">
    <text evidence="1">The sequence shown here is derived from an EMBL/GenBank/DDBJ whole genome shotgun (WGS) entry which is preliminary data.</text>
</comment>
<dbReference type="InterPro" id="IPR027417">
    <property type="entry name" value="P-loop_NTPase"/>
</dbReference>
<keyword evidence="2" id="KW-1185">Reference proteome</keyword>
<protein>
    <recommendedName>
        <fullName evidence="3">AAA+ ATPase domain-containing protein</fullName>
    </recommendedName>
</protein>
<dbReference type="SUPFAM" id="SSF52540">
    <property type="entry name" value="P-loop containing nucleoside triphosphate hydrolases"/>
    <property type="match status" value="1"/>
</dbReference>
<dbReference type="GeneID" id="94843438"/>